<dbReference type="InterPro" id="IPR008965">
    <property type="entry name" value="CBM2/CBM3_carb-bd_dom_sf"/>
</dbReference>
<dbReference type="EMBL" id="CP096984">
    <property type="protein sequence ID" value="URZ14002.1"/>
    <property type="molecule type" value="Genomic_DNA"/>
</dbReference>
<dbReference type="SUPFAM" id="SSF49384">
    <property type="entry name" value="Carbohydrate-binding domain"/>
    <property type="match status" value="1"/>
</dbReference>
<dbReference type="GO" id="GO:0005576">
    <property type="term" value="C:extracellular region"/>
    <property type="evidence" value="ECO:0007669"/>
    <property type="project" value="UniProtKB-SubCell"/>
</dbReference>
<dbReference type="PROSITE" id="PS50853">
    <property type="entry name" value="FN3"/>
    <property type="match status" value="1"/>
</dbReference>
<dbReference type="InterPro" id="IPR003961">
    <property type="entry name" value="FN3_dom"/>
</dbReference>
<keyword evidence="5" id="KW-0732">Signal</keyword>
<keyword evidence="11" id="KW-1185">Reference proteome</keyword>
<keyword evidence="9" id="KW-0624">Polysaccharide degradation</keyword>
<dbReference type="Pfam" id="PF13290">
    <property type="entry name" value="CHB_HEX_C_1"/>
    <property type="match status" value="1"/>
</dbReference>
<dbReference type="CDD" id="cd00063">
    <property type="entry name" value="FN3"/>
    <property type="match status" value="1"/>
</dbReference>
<evidence type="ECO:0000313" key="11">
    <source>
        <dbReference type="Proteomes" id="UP000190951"/>
    </source>
</evidence>
<dbReference type="GO" id="GO:0004565">
    <property type="term" value="F:beta-galactosidase activity"/>
    <property type="evidence" value="ECO:0007669"/>
    <property type="project" value="InterPro"/>
</dbReference>
<dbReference type="SMART" id="SM00637">
    <property type="entry name" value="CBD_II"/>
    <property type="match status" value="1"/>
</dbReference>
<evidence type="ECO:0000256" key="1">
    <source>
        <dbReference type="ARBA" id="ARBA00000966"/>
    </source>
</evidence>
<evidence type="ECO:0000256" key="9">
    <source>
        <dbReference type="ARBA" id="ARBA00023326"/>
    </source>
</evidence>
<dbReference type="PANTHER" id="PTHR31451">
    <property type="match status" value="1"/>
</dbReference>
<dbReference type="InterPro" id="IPR017853">
    <property type="entry name" value="GH"/>
</dbReference>
<accession>A0A1S8LI97</accession>
<keyword evidence="4" id="KW-0964">Secreted</keyword>
<dbReference type="InterPro" id="IPR001919">
    <property type="entry name" value="CBD2"/>
</dbReference>
<organism evidence="10 11">
    <name type="scientific">Clostridium felsineum</name>
    <dbReference type="NCBI Taxonomy" id="36839"/>
    <lineage>
        <taxon>Bacteria</taxon>
        <taxon>Bacillati</taxon>
        <taxon>Bacillota</taxon>
        <taxon>Clostridia</taxon>
        <taxon>Eubacteriales</taxon>
        <taxon>Clostridiaceae</taxon>
        <taxon>Clostridium</taxon>
    </lineage>
</organism>
<dbReference type="Gene3D" id="2.60.40.10">
    <property type="entry name" value="Immunoglobulins"/>
    <property type="match status" value="1"/>
</dbReference>
<proteinExistence type="predicted"/>
<evidence type="ECO:0000313" key="10">
    <source>
        <dbReference type="EMBL" id="URZ14002.1"/>
    </source>
</evidence>
<keyword evidence="10" id="KW-0614">Plasmid</keyword>
<evidence type="ECO:0000256" key="8">
    <source>
        <dbReference type="ARBA" id="ARBA00023295"/>
    </source>
</evidence>
<comment type="subcellular location">
    <subcellularLocation>
        <location evidence="3">Secreted</location>
    </subcellularLocation>
</comment>
<dbReference type="Pfam" id="PF00553">
    <property type="entry name" value="CBM_2"/>
    <property type="match status" value="1"/>
</dbReference>
<keyword evidence="7" id="KW-0119">Carbohydrate metabolism</keyword>
<dbReference type="GO" id="GO:0000272">
    <property type="term" value="P:polysaccharide catabolic process"/>
    <property type="evidence" value="ECO:0007669"/>
    <property type="project" value="UniProtKB-KW"/>
</dbReference>
<evidence type="ECO:0000256" key="3">
    <source>
        <dbReference type="ARBA" id="ARBA00004613"/>
    </source>
</evidence>
<dbReference type="Pfam" id="PF26410">
    <property type="entry name" value="GH5_mannosidase"/>
    <property type="match status" value="1"/>
</dbReference>
<dbReference type="InterPro" id="IPR045053">
    <property type="entry name" value="MAN-like"/>
</dbReference>
<dbReference type="PANTHER" id="PTHR31451:SF39">
    <property type="entry name" value="MANNAN ENDO-1,4-BETA-MANNOSIDASE 1"/>
    <property type="match status" value="1"/>
</dbReference>
<comment type="catalytic activity">
    <reaction evidence="1">
        <text>Endohydrolysis of (1-&gt;4)-beta-D-glucosidic linkages in cellulose, lichenin and cereal beta-D-glucans.</text>
        <dbReference type="EC" id="3.2.1.4"/>
    </reaction>
</comment>
<name>A0A1S8LI97_9CLOT</name>
<dbReference type="InterPro" id="IPR012291">
    <property type="entry name" value="CBM2_carb-bd_dom_sf"/>
</dbReference>
<dbReference type="InterPro" id="IPR013783">
    <property type="entry name" value="Ig-like_fold"/>
</dbReference>
<dbReference type="InterPro" id="IPR036116">
    <property type="entry name" value="FN3_sf"/>
</dbReference>
<evidence type="ECO:0000256" key="5">
    <source>
        <dbReference type="ARBA" id="ARBA00022729"/>
    </source>
</evidence>
<dbReference type="GO" id="GO:0030247">
    <property type="term" value="F:polysaccharide binding"/>
    <property type="evidence" value="ECO:0007669"/>
    <property type="project" value="UniProtKB-UniRule"/>
</dbReference>
<dbReference type="InterPro" id="IPR059177">
    <property type="entry name" value="GH29D-like_dom"/>
</dbReference>
<dbReference type="Proteomes" id="UP000190951">
    <property type="component" value="Plasmid p330"/>
</dbReference>
<dbReference type="SMART" id="SM00060">
    <property type="entry name" value="FN3"/>
    <property type="match status" value="1"/>
</dbReference>
<dbReference type="AlphaFoldDB" id="A0A1S8LI97"/>
<sequence length="682" mass="74699">MKSTKIIAGSVALLMSLSINLGTNIKAADNNNFIKAVGTKFSVDGHPFYFTGANAYDLFTYGDGDSSNLDANRIENNYMNKAEIDSLMSQMEQDGVKVLRTWGFSNESWHGFETAKGVYNEAEFMEFDYIMKSAKEHGMKVIICLENYWDAYGGINKKLSFEGLSGSKTQFFTNSNCRADYKDYAKHFINRINHYTGVAYRDDPTIFSWELMNEPRYEDTTNNENVTGKALRTWVDEMGSYIKSLDSNHMVDAGLEGHGTKYNFGGDEGNPFVYIQQSPYMDFCTAHPYPDESWANLTPAQTENLMTSWINDSHKVVKKPFVMEEFNSHNNKDDYWKATFGKVDELDAAGAMFWNYNYRRLDDFTIMHGDSILDYYKAMSNKMSAKNGTSPNIDTEAPTAPTDLACTASTSNSVSLSWTASTDNVGVTGYDIYNGSTLVGSSISPSYTVTGLTPNTNYNFTVKAKDAAGNISDPSKALSITTQSGDNISKAAAPIFSVTSGKYNSTQTVALKSKTDGATIYYTTDGSDPTTNSAVYSSPLTVSKNTTIKAYAVKAGMTASDIAAATYTIVSEPQAPVSVKYTIASDWKLGATINVTITNNGAAPIEGWQLSWDLPIGQTISGSWNGDFTSNGSRVTVKNIDWNKTIPANGGTESFGFNINYTGSLLSPTIFTLNGSNCAVQQ</sequence>
<dbReference type="GO" id="GO:0009341">
    <property type="term" value="C:beta-galactosidase complex"/>
    <property type="evidence" value="ECO:0007669"/>
    <property type="project" value="InterPro"/>
</dbReference>
<geneLocation type="plasmid" evidence="10 11">
    <name>p330</name>
</geneLocation>
<dbReference type="SUPFAM" id="SSF51445">
    <property type="entry name" value="(Trans)glycosidases"/>
    <property type="match status" value="1"/>
</dbReference>
<evidence type="ECO:0000256" key="2">
    <source>
        <dbReference type="ARBA" id="ARBA00001678"/>
    </source>
</evidence>
<dbReference type="FunFam" id="2.60.40.10:FF:001114">
    <property type="entry name" value="Chitinase A1"/>
    <property type="match status" value="1"/>
</dbReference>
<dbReference type="SUPFAM" id="SSF49265">
    <property type="entry name" value="Fibronectin type III"/>
    <property type="match status" value="1"/>
</dbReference>
<dbReference type="Pfam" id="PF00041">
    <property type="entry name" value="fn3"/>
    <property type="match status" value="1"/>
</dbReference>
<dbReference type="PROSITE" id="PS51173">
    <property type="entry name" value="CBM2"/>
    <property type="match status" value="1"/>
</dbReference>
<keyword evidence="8" id="KW-0326">Glycosidase</keyword>
<gene>
    <name evidence="10" type="ORF">CROST_047800</name>
</gene>
<dbReference type="Gene3D" id="2.60.40.290">
    <property type="match status" value="1"/>
</dbReference>
<evidence type="ECO:0000256" key="6">
    <source>
        <dbReference type="ARBA" id="ARBA00022801"/>
    </source>
</evidence>
<dbReference type="STRING" id="84029.CROST_07070"/>
<comment type="catalytic activity">
    <reaction evidence="2">
        <text>Random hydrolysis of (1-&gt;4)-beta-D-mannosidic linkages in mannans, galactomannans and glucomannans.</text>
        <dbReference type="EC" id="3.2.1.78"/>
    </reaction>
</comment>
<dbReference type="Gene3D" id="3.20.20.80">
    <property type="entry name" value="Glycosidases"/>
    <property type="match status" value="1"/>
</dbReference>
<protein>
    <submittedName>
        <fullName evidence="10">Uncharacterized protein</fullName>
    </submittedName>
</protein>
<dbReference type="RefSeq" id="WP_077835153.1">
    <property type="nucleotide sequence ID" value="NZ_CP096984.1"/>
</dbReference>
<evidence type="ECO:0000256" key="7">
    <source>
        <dbReference type="ARBA" id="ARBA00023277"/>
    </source>
</evidence>
<dbReference type="InterPro" id="IPR001547">
    <property type="entry name" value="Glyco_hydro_5"/>
</dbReference>
<dbReference type="KEGG" id="crw:CROST_047800"/>
<keyword evidence="6" id="KW-0378">Hydrolase</keyword>
<dbReference type="GO" id="GO:0016985">
    <property type="term" value="F:mannan endo-1,4-beta-mannosidase activity"/>
    <property type="evidence" value="ECO:0007669"/>
    <property type="project" value="TreeGrafter"/>
</dbReference>
<evidence type="ECO:0000256" key="4">
    <source>
        <dbReference type="ARBA" id="ARBA00022525"/>
    </source>
</evidence>
<reference evidence="10 11" key="1">
    <citation type="submission" date="2022-04" db="EMBL/GenBank/DDBJ databases">
        <title>Genome sequence of C. roseum typestrain.</title>
        <authorList>
            <person name="Poehlein A."/>
            <person name="Schoch T."/>
            <person name="Duerre P."/>
            <person name="Daniel R."/>
        </authorList>
    </citation>
    <scope>NUCLEOTIDE SEQUENCE [LARGE SCALE GENOMIC DNA]</scope>
    <source>
        <strain evidence="10 11">DSM 7320</strain>
        <plasmid evidence="10 11">p330</plasmid>
    </source>
</reference>